<proteinExistence type="predicted"/>
<sequence>MNKALRSMLIKTKISPPAHFHDLVERTRLLDKLNTVKGGQLVVLTAPTGYSKTTLVSQWVQTAQRPFAWLTLDHKDNDPGRFWRYLFATLSNQSLPLPELIADLINEHCPSTLINAFDQQSDLASKNAPFVLVLDDFQNITKDIILEQLNELLNFLPANLCIIITSQIQPELKLSRRRSKHQVIELNQNQLAFTREESDQYIQHLIQESFSEELLKSLHSKTEGWPAGIQLLSIVMEQTSPKSNQLDLSNPISFFDDEVLANLPGELQDFLLNTAFLPWLHPELCNEVLAIDHSERMIQQLSQRNLFVVKYGETWRYHDLFKEALLSHASETKRHRQRAAQWFQQNDFPSRAIDQYIQLQDWTQVTEIMAQEAREKITNGEQITVDSWLRALPQDWQKDRPRLLSLKSAILMSNGQLDESENYLNAAKKQLHIYQNSPEKRAVAHISDEDMMETQKEITIIESFLAMFRGDFKSVQSLSIAALEGPTTTASLDIYAQMPLSHAYIHQGKLAEALNLLEGIVKQGMHDELPFPVLIGITNIIPIFHVLGKLDSALDLIEEVSDWHSKLATPSVYAPWIKGMKAIIIREQGKITEAMDLLKGMIDYIAETTDPLQIIPIYAMASHAYRTCREDEKANHLLRQAILVQEQHQIDEWTFSFPRLTTLLTIDDIIHQNAAALREWLKDNEDAILNRPGFLQESERLILARIYLMVGRHEDAMTLLQRIEHESKAGNRRLNQAKVLMLQAMTFAAQQDFTRSIQQLNQSLLICEQNGLTQVPLEEGPHGKNLLQLAQGYCSNPDYVEFLIEEFDRQQALFPDQPQQASPTAMAPPPLKKPSQSLIEPLSKREQQILELISQGLKNQEIADQLFVSVTTVKTHVHNIYGKMEVRNRTAAVAKARELQLLAG</sequence>
<dbReference type="SUPFAM" id="SSF48452">
    <property type="entry name" value="TPR-like"/>
    <property type="match status" value="2"/>
</dbReference>
<dbReference type="Proteomes" id="UP001501565">
    <property type="component" value="Unassembled WGS sequence"/>
</dbReference>
<dbReference type="PANTHER" id="PTHR44688:SF16">
    <property type="entry name" value="DNA-BINDING TRANSCRIPTIONAL ACTIVATOR DEVR_DOSR"/>
    <property type="match status" value="1"/>
</dbReference>
<dbReference type="Pfam" id="PF25873">
    <property type="entry name" value="WHD_MalT"/>
    <property type="match status" value="1"/>
</dbReference>
<dbReference type="SMART" id="SM00421">
    <property type="entry name" value="HTH_LUXR"/>
    <property type="match status" value="1"/>
</dbReference>
<dbReference type="InterPro" id="IPR011990">
    <property type="entry name" value="TPR-like_helical_dom_sf"/>
</dbReference>
<dbReference type="PRINTS" id="PR00038">
    <property type="entry name" value="HTHLUXR"/>
</dbReference>
<evidence type="ECO:0000259" key="5">
    <source>
        <dbReference type="PROSITE" id="PS50043"/>
    </source>
</evidence>
<dbReference type="InterPro" id="IPR027417">
    <property type="entry name" value="P-loop_NTPase"/>
</dbReference>
<accession>A0ABP7MJJ6</accession>
<dbReference type="SUPFAM" id="SSF46894">
    <property type="entry name" value="C-terminal effector domain of the bipartite response regulators"/>
    <property type="match status" value="1"/>
</dbReference>
<dbReference type="EMBL" id="BAABBN010000007">
    <property type="protein sequence ID" value="GAA3924531.1"/>
    <property type="molecule type" value="Genomic_DNA"/>
</dbReference>
<dbReference type="InterPro" id="IPR059106">
    <property type="entry name" value="WHD_MalT"/>
</dbReference>
<dbReference type="InterPro" id="IPR041617">
    <property type="entry name" value="TPR_MalT"/>
</dbReference>
<evidence type="ECO:0000313" key="7">
    <source>
        <dbReference type="Proteomes" id="UP001501565"/>
    </source>
</evidence>
<dbReference type="Gene3D" id="1.10.10.10">
    <property type="entry name" value="Winged helix-like DNA-binding domain superfamily/Winged helix DNA-binding domain"/>
    <property type="match status" value="1"/>
</dbReference>
<evidence type="ECO:0000256" key="4">
    <source>
        <dbReference type="SAM" id="MobiDB-lite"/>
    </source>
</evidence>
<evidence type="ECO:0000256" key="3">
    <source>
        <dbReference type="ARBA" id="ARBA00023163"/>
    </source>
</evidence>
<dbReference type="CDD" id="cd06170">
    <property type="entry name" value="LuxR_C_like"/>
    <property type="match status" value="1"/>
</dbReference>
<dbReference type="InterPro" id="IPR016032">
    <property type="entry name" value="Sig_transdc_resp-reg_C-effctor"/>
</dbReference>
<dbReference type="InterPro" id="IPR049945">
    <property type="entry name" value="AAA_22"/>
</dbReference>
<dbReference type="Pfam" id="PF17874">
    <property type="entry name" value="TPR_MalT"/>
    <property type="match status" value="1"/>
</dbReference>
<protein>
    <submittedName>
        <fullName evidence="6">LuxR C-terminal-related transcriptional regulator</fullName>
    </submittedName>
</protein>
<dbReference type="Pfam" id="PF00196">
    <property type="entry name" value="GerE"/>
    <property type="match status" value="1"/>
</dbReference>
<feature type="region of interest" description="Disordered" evidence="4">
    <location>
        <begin position="817"/>
        <end position="837"/>
    </location>
</feature>
<dbReference type="PROSITE" id="PS50043">
    <property type="entry name" value="HTH_LUXR_2"/>
    <property type="match status" value="1"/>
</dbReference>
<dbReference type="Pfam" id="PF13401">
    <property type="entry name" value="AAA_22"/>
    <property type="match status" value="1"/>
</dbReference>
<comment type="caution">
    <text evidence="6">The sequence shown here is derived from an EMBL/GenBank/DDBJ whole genome shotgun (WGS) entry which is preliminary data.</text>
</comment>
<dbReference type="RefSeq" id="WP_344798219.1">
    <property type="nucleotide sequence ID" value="NZ_BAABBN010000007.1"/>
</dbReference>
<dbReference type="Gene3D" id="1.25.40.10">
    <property type="entry name" value="Tetratricopeptide repeat domain"/>
    <property type="match status" value="1"/>
</dbReference>
<dbReference type="InterPro" id="IPR000792">
    <property type="entry name" value="Tscrpt_reg_LuxR_C"/>
</dbReference>
<evidence type="ECO:0000256" key="2">
    <source>
        <dbReference type="ARBA" id="ARBA00023125"/>
    </source>
</evidence>
<keyword evidence="3" id="KW-0804">Transcription</keyword>
<evidence type="ECO:0000256" key="1">
    <source>
        <dbReference type="ARBA" id="ARBA00023015"/>
    </source>
</evidence>
<keyword evidence="7" id="KW-1185">Reference proteome</keyword>
<dbReference type="SUPFAM" id="SSF52540">
    <property type="entry name" value="P-loop containing nucleoside triphosphate hydrolases"/>
    <property type="match status" value="1"/>
</dbReference>
<feature type="domain" description="HTH luxR-type" evidence="5">
    <location>
        <begin position="835"/>
        <end position="900"/>
    </location>
</feature>
<reference evidence="7" key="1">
    <citation type="journal article" date="2019" name="Int. J. Syst. Evol. Microbiol.">
        <title>The Global Catalogue of Microorganisms (GCM) 10K type strain sequencing project: providing services to taxonomists for standard genome sequencing and annotation.</title>
        <authorList>
            <consortium name="The Broad Institute Genomics Platform"/>
            <consortium name="The Broad Institute Genome Sequencing Center for Infectious Disease"/>
            <person name="Wu L."/>
            <person name="Ma J."/>
        </authorList>
    </citation>
    <scope>NUCLEOTIDE SEQUENCE [LARGE SCALE GENOMIC DNA]</scope>
    <source>
        <strain evidence="7">JCM 17551</strain>
    </source>
</reference>
<evidence type="ECO:0000313" key="6">
    <source>
        <dbReference type="EMBL" id="GAA3924531.1"/>
    </source>
</evidence>
<name>A0ABP7MJJ6_9GAMM</name>
<dbReference type="PANTHER" id="PTHR44688">
    <property type="entry name" value="DNA-BINDING TRANSCRIPTIONAL ACTIVATOR DEVR_DOSR"/>
    <property type="match status" value="1"/>
</dbReference>
<dbReference type="PROSITE" id="PS00622">
    <property type="entry name" value="HTH_LUXR_1"/>
    <property type="match status" value="1"/>
</dbReference>
<keyword evidence="2" id="KW-0238">DNA-binding</keyword>
<gene>
    <name evidence="6" type="ORF">GCM10022277_20460</name>
</gene>
<dbReference type="InterPro" id="IPR036388">
    <property type="entry name" value="WH-like_DNA-bd_sf"/>
</dbReference>
<dbReference type="Gene3D" id="3.40.50.300">
    <property type="entry name" value="P-loop containing nucleotide triphosphate hydrolases"/>
    <property type="match status" value="1"/>
</dbReference>
<keyword evidence="1" id="KW-0805">Transcription regulation</keyword>
<organism evidence="6 7">
    <name type="scientific">Litoribacillus peritrichatus</name>
    <dbReference type="NCBI Taxonomy" id="718191"/>
    <lineage>
        <taxon>Bacteria</taxon>
        <taxon>Pseudomonadati</taxon>
        <taxon>Pseudomonadota</taxon>
        <taxon>Gammaproteobacteria</taxon>
        <taxon>Oceanospirillales</taxon>
        <taxon>Oceanospirillaceae</taxon>
        <taxon>Litoribacillus</taxon>
    </lineage>
</organism>